<sequence length="161" mass="18251">MTEEEARRIAQDFLDQQGDMTMSGNVDGLMDFCAIPCSMESGEGRAVATTEAEMRAICSDFINRLRAKQVTHMVRRCLEALFKDGDTIWATYETRYVAKGNVFPEAPYGAFAVLRRVNDRWRFKTLQFAVSSGSPVNVTLRDWAQRQERELAELEKLAAKA</sequence>
<dbReference type="EMBL" id="FNOI01000003">
    <property type="protein sequence ID" value="SDW93607.1"/>
    <property type="molecule type" value="Genomic_DNA"/>
</dbReference>
<dbReference type="SUPFAM" id="SSF54427">
    <property type="entry name" value="NTF2-like"/>
    <property type="match status" value="1"/>
</dbReference>
<dbReference type="Proteomes" id="UP000199441">
    <property type="component" value="Unassembled WGS sequence"/>
</dbReference>
<name>A0A1H2XLA7_9RHOB</name>
<protein>
    <recommendedName>
        <fullName evidence="3">SnoaL-like domain-containing protein</fullName>
    </recommendedName>
</protein>
<dbReference type="AlphaFoldDB" id="A0A1H2XLA7"/>
<proteinExistence type="predicted"/>
<dbReference type="InterPro" id="IPR032710">
    <property type="entry name" value="NTF2-like_dom_sf"/>
</dbReference>
<evidence type="ECO:0000313" key="2">
    <source>
        <dbReference type="Proteomes" id="UP000199441"/>
    </source>
</evidence>
<evidence type="ECO:0000313" key="1">
    <source>
        <dbReference type="EMBL" id="SDW93607.1"/>
    </source>
</evidence>
<keyword evidence="2" id="KW-1185">Reference proteome</keyword>
<dbReference type="Gene3D" id="3.10.450.50">
    <property type="match status" value="1"/>
</dbReference>
<dbReference type="STRING" id="670155.SAMN04488001_2032"/>
<accession>A0A1H2XLA7</accession>
<dbReference type="RefSeq" id="WP_089946813.1">
    <property type="nucleotide sequence ID" value="NZ_FNOI01000003.1"/>
</dbReference>
<organism evidence="1 2">
    <name type="scientific">Litoreibacter albidus</name>
    <dbReference type="NCBI Taxonomy" id="670155"/>
    <lineage>
        <taxon>Bacteria</taxon>
        <taxon>Pseudomonadati</taxon>
        <taxon>Pseudomonadota</taxon>
        <taxon>Alphaproteobacteria</taxon>
        <taxon>Rhodobacterales</taxon>
        <taxon>Roseobacteraceae</taxon>
        <taxon>Litoreibacter</taxon>
    </lineage>
</organism>
<gene>
    <name evidence="1" type="ORF">SAMN04488001_2032</name>
</gene>
<evidence type="ECO:0008006" key="3">
    <source>
        <dbReference type="Google" id="ProtNLM"/>
    </source>
</evidence>
<dbReference type="OrthoDB" id="7858976at2"/>
<reference evidence="2" key="1">
    <citation type="submission" date="2016-10" db="EMBL/GenBank/DDBJ databases">
        <authorList>
            <person name="Varghese N."/>
            <person name="Submissions S."/>
        </authorList>
    </citation>
    <scope>NUCLEOTIDE SEQUENCE [LARGE SCALE GENOMIC DNA]</scope>
    <source>
        <strain evidence="2">DSM 26922</strain>
    </source>
</reference>